<keyword evidence="3" id="KW-0808">Transferase</keyword>
<dbReference type="Proteomes" id="UP000003204">
    <property type="component" value="Unassembled WGS sequence"/>
</dbReference>
<accession>A0A828SSR8</accession>
<dbReference type="PANTHER" id="PTHR45947">
    <property type="entry name" value="SULFOQUINOVOSYL TRANSFERASE SQD2"/>
    <property type="match status" value="1"/>
</dbReference>
<feature type="domain" description="Glycosyl transferase family 1" evidence="1">
    <location>
        <begin position="245"/>
        <end position="402"/>
    </location>
</feature>
<organism evidence="3 4">
    <name type="scientific">Acinetobacter baumannii 6014059</name>
    <dbReference type="NCBI Taxonomy" id="525242"/>
    <lineage>
        <taxon>Bacteria</taxon>
        <taxon>Pseudomonadati</taxon>
        <taxon>Pseudomonadota</taxon>
        <taxon>Gammaproteobacteria</taxon>
        <taxon>Moraxellales</taxon>
        <taxon>Moraxellaceae</taxon>
        <taxon>Acinetobacter</taxon>
        <taxon>Acinetobacter calcoaceticus/baumannii complex</taxon>
    </lineage>
</organism>
<proteinExistence type="predicted"/>
<dbReference type="CDD" id="cd03814">
    <property type="entry name" value="GT4-like"/>
    <property type="match status" value="1"/>
</dbReference>
<dbReference type="Pfam" id="PF00534">
    <property type="entry name" value="Glycos_transf_1"/>
    <property type="match status" value="1"/>
</dbReference>
<dbReference type="AlphaFoldDB" id="A0A828SSR8"/>
<evidence type="ECO:0000313" key="3">
    <source>
        <dbReference type="EMBL" id="EGJ69621.1"/>
    </source>
</evidence>
<evidence type="ECO:0000259" key="2">
    <source>
        <dbReference type="Pfam" id="PF13439"/>
    </source>
</evidence>
<dbReference type="InterPro" id="IPR028098">
    <property type="entry name" value="Glyco_trans_4-like_N"/>
</dbReference>
<evidence type="ECO:0000313" key="4">
    <source>
        <dbReference type="Proteomes" id="UP000003204"/>
    </source>
</evidence>
<dbReference type="GO" id="GO:0016757">
    <property type="term" value="F:glycosyltransferase activity"/>
    <property type="evidence" value="ECO:0007669"/>
    <property type="project" value="InterPro"/>
</dbReference>
<feature type="domain" description="Glycosyltransferase subfamily 4-like N-terminal" evidence="2">
    <location>
        <begin position="69"/>
        <end position="237"/>
    </location>
</feature>
<dbReference type="SUPFAM" id="SSF53756">
    <property type="entry name" value="UDP-Glycosyltransferase/glycogen phosphorylase"/>
    <property type="match status" value="1"/>
</dbReference>
<gene>
    <name evidence="3" type="ORF">HMPREF0022_00801</name>
</gene>
<protein>
    <submittedName>
        <fullName evidence="3">Glycosyltransferase, group 1 family protein</fullName>
    </submittedName>
</protein>
<name>A0A828SSR8_ACIBA</name>
<dbReference type="InterPro" id="IPR001296">
    <property type="entry name" value="Glyco_trans_1"/>
</dbReference>
<comment type="caution">
    <text evidence="3">The sequence shown here is derived from an EMBL/GenBank/DDBJ whole genome shotgun (WGS) entry which is preliminary data.</text>
</comment>
<dbReference type="Gene3D" id="3.40.50.2000">
    <property type="entry name" value="Glycogen Phosphorylase B"/>
    <property type="match status" value="2"/>
</dbReference>
<dbReference type="PANTHER" id="PTHR45947:SF3">
    <property type="entry name" value="SULFOQUINOVOSYL TRANSFERASE SQD2"/>
    <property type="match status" value="1"/>
</dbReference>
<dbReference type="InterPro" id="IPR050194">
    <property type="entry name" value="Glycosyltransferase_grp1"/>
</dbReference>
<dbReference type="EMBL" id="ACYS02000017">
    <property type="protein sequence ID" value="EGJ69621.1"/>
    <property type="molecule type" value="Genomic_DNA"/>
</dbReference>
<sequence>MKINILMDGAMQGSYATALLKQQQLPESFQFYFKQKQHLSNTQELHQLHELVRPRLKIAIVTETWPPEINGVALSLLQLCQGLQKQGHKILLVRPEQKAKCHDFLPEQECLVMSQAIPKYPTLQFGWPQYLKVSKAFEKFVPDVVHIVTEGPLGLTAMQAAKAKNIPVSSGFHSPFQDFSRFFDLAFLVKPIQKYLCWFHNNTQVTCVPSKDTEEALRGFGITCPLVVVGRGVDTTRFSPKHRSESLRQQWGVDSNTRVMLYVGRLSPEKEVQLIVESYAAMQNIQQQKTKLVVVGDGPDLARLKALPEAKNVIFTGSLRGHDLAVAYASADVFVFASQVETFGNVVLEAMASGLPVIAYDYACAHQYLIHGVNGWLSPLGHKNHFIQQIYQLPSIQQLREMGIQACHKVQQSGWQLPVQQLEQAFYQVVKEPSADFT</sequence>
<evidence type="ECO:0000259" key="1">
    <source>
        <dbReference type="Pfam" id="PF00534"/>
    </source>
</evidence>
<reference evidence="3 4" key="1">
    <citation type="submission" date="2011-04" db="EMBL/GenBank/DDBJ databases">
        <authorList>
            <person name="Weinstock G."/>
            <person name="Sodergren E."/>
            <person name="Clifton S."/>
            <person name="Fulton L."/>
            <person name="Fulton B."/>
            <person name="Courtney L."/>
            <person name="Fronick C."/>
            <person name="Harrison M."/>
            <person name="Strong C."/>
            <person name="Farmer C."/>
            <person name="Delahaunty K."/>
            <person name="Markovic C."/>
            <person name="Hall O."/>
            <person name="Minx P."/>
            <person name="Tomlinson C."/>
            <person name="Mitreva M."/>
            <person name="Hou S."/>
            <person name="Chen J."/>
            <person name="Wollam A."/>
            <person name="Pepin K.H."/>
            <person name="Johnson M."/>
            <person name="Bhonagiri V."/>
            <person name="Zhang X."/>
            <person name="Suruliraj S."/>
            <person name="Warren W."/>
            <person name="Chinwalla A."/>
            <person name="Mardis E.R."/>
            <person name="Wilson R.K."/>
        </authorList>
    </citation>
    <scope>NUCLEOTIDE SEQUENCE [LARGE SCALE GENOMIC DNA]</scope>
    <source>
        <strain evidence="3 4">6014059</strain>
    </source>
</reference>
<dbReference type="Pfam" id="PF13439">
    <property type="entry name" value="Glyco_transf_4"/>
    <property type="match status" value="1"/>
</dbReference>